<evidence type="ECO:0000313" key="5">
    <source>
        <dbReference type="Proteomes" id="UP000183315"/>
    </source>
</evidence>
<dbReference type="RefSeq" id="WP_042216828.1">
    <property type="nucleotide sequence ID" value="NZ_BBLU01000022.1"/>
</dbReference>
<keyword evidence="5" id="KW-1185">Reference proteome</keyword>
<feature type="domain" description="DUF7847" evidence="3">
    <location>
        <begin position="110"/>
        <end position="333"/>
    </location>
</feature>
<dbReference type="Pfam" id="PF25231">
    <property type="entry name" value="DUF7847"/>
    <property type="match status" value="1"/>
</dbReference>
<dbReference type="EMBL" id="FNZI01000002">
    <property type="protein sequence ID" value="SEJ20931.1"/>
    <property type="molecule type" value="Genomic_DNA"/>
</dbReference>
<feature type="transmembrane region" description="Helical" evidence="2">
    <location>
        <begin position="316"/>
        <end position="349"/>
    </location>
</feature>
<keyword evidence="2" id="KW-0472">Membrane</keyword>
<feature type="compositionally biased region" description="Low complexity" evidence="1">
    <location>
        <begin position="50"/>
        <end position="60"/>
    </location>
</feature>
<evidence type="ECO:0000256" key="2">
    <source>
        <dbReference type="SAM" id="Phobius"/>
    </source>
</evidence>
<dbReference type="AlphaFoldDB" id="A0A1H6WVL8"/>
<dbReference type="Proteomes" id="UP000183315">
    <property type="component" value="Unassembled WGS sequence"/>
</dbReference>
<feature type="transmembrane region" description="Helical" evidence="2">
    <location>
        <begin position="191"/>
        <end position="216"/>
    </location>
</feature>
<sequence>MNDGEDRTEWAAPGGITPDSGPSAANVPPSPAAPPQTAPPAMAVPPMAPPHGAVPAPAPVPTSASWQPGFMPLRPLGFGDLLGLPFRAMRDNRAVVVGGPVLLTLGATALLVAALWMLFNDVSLVFSDLTTTDSLSAGTVALIVAFVVAALLADVLSSAIIAPGVARGILGERIRIADAWRAVRPRLGSLLLLYLLAGLANLVAIAIGVLLVVIATANGNDFGTVVSVIVAGVVAAAVIFLVALIGGLARPVIVLERRGAVAALRRTLRLLRRRFWWTFLVGFVAWLLVGLVANVVSQVGSLVAMAIAFAAPESTILTTVVFVVAMLISLLVGFVLMYSYMGALFTLILVDLRIRHEGFDLALAEAAEARRA</sequence>
<feature type="transmembrane region" description="Helical" evidence="2">
    <location>
        <begin position="275"/>
        <end position="296"/>
    </location>
</feature>
<organism evidence="4 5">
    <name type="scientific">Demequina mangrovi</name>
    <dbReference type="NCBI Taxonomy" id="1043493"/>
    <lineage>
        <taxon>Bacteria</taxon>
        <taxon>Bacillati</taxon>
        <taxon>Actinomycetota</taxon>
        <taxon>Actinomycetes</taxon>
        <taxon>Micrococcales</taxon>
        <taxon>Demequinaceae</taxon>
        <taxon>Demequina</taxon>
    </lineage>
</organism>
<dbReference type="eggNOG" id="COG4223">
    <property type="taxonomic scope" value="Bacteria"/>
</dbReference>
<protein>
    <recommendedName>
        <fullName evidence="3">DUF7847 domain-containing protein</fullName>
    </recommendedName>
</protein>
<gene>
    <name evidence="4" type="ORF">SAMN05421637_1160</name>
</gene>
<evidence type="ECO:0000313" key="4">
    <source>
        <dbReference type="EMBL" id="SEJ20931.1"/>
    </source>
</evidence>
<evidence type="ECO:0000259" key="3">
    <source>
        <dbReference type="Pfam" id="PF25231"/>
    </source>
</evidence>
<accession>A0A1H6WVL8</accession>
<keyword evidence="2" id="KW-0812">Transmembrane</keyword>
<proteinExistence type="predicted"/>
<reference evidence="5" key="1">
    <citation type="submission" date="2016-10" db="EMBL/GenBank/DDBJ databases">
        <authorList>
            <person name="Varghese N."/>
        </authorList>
    </citation>
    <scope>NUCLEOTIDE SEQUENCE [LARGE SCALE GENOMIC DNA]</scope>
    <source>
        <strain evidence="5">DSM 24868</strain>
    </source>
</reference>
<feature type="compositionally biased region" description="Pro residues" evidence="1">
    <location>
        <begin position="28"/>
        <end position="49"/>
    </location>
</feature>
<feature type="transmembrane region" description="Helical" evidence="2">
    <location>
        <begin position="139"/>
        <end position="170"/>
    </location>
</feature>
<feature type="transmembrane region" description="Helical" evidence="2">
    <location>
        <begin position="94"/>
        <end position="119"/>
    </location>
</feature>
<dbReference type="OrthoDB" id="121140at2"/>
<feature type="region of interest" description="Disordered" evidence="1">
    <location>
        <begin position="1"/>
        <end position="60"/>
    </location>
</feature>
<keyword evidence="2" id="KW-1133">Transmembrane helix</keyword>
<evidence type="ECO:0000256" key="1">
    <source>
        <dbReference type="SAM" id="MobiDB-lite"/>
    </source>
</evidence>
<dbReference type="InterPro" id="IPR057169">
    <property type="entry name" value="DUF7847"/>
</dbReference>
<dbReference type="STRING" id="1043493.SAMN05421637_1160"/>
<feature type="transmembrane region" description="Helical" evidence="2">
    <location>
        <begin position="222"/>
        <end position="249"/>
    </location>
</feature>
<name>A0A1H6WVL8_9MICO</name>